<evidence type="ECO:0000256" key="1">
    <source>
        <dbReference type="ARBA" id="ARBA00001974"/>
    </source>
</evidence>
<dbReference type="GO" id="GO:1903457">
    <property type="term" value="P:lactate catabolic process"/>
    <property type="evidence" value="ECO:0007669"/>
    <property type="project" value="TreeGrafter"/>
</dbReference>
<evidence type="ECO:0000256" key="4">
    <source>
        <dbReference type="ARBA" id="ARBA00022827"/>
    </source>
</evidence>
<dbReference type="EC" id="1.1.2.4" evidence="7"/>
<organism evidence="9 10">
    <name type="scientific">Candidatus Vogelbacteria bacterium CG22_combo_CG10-13_8_21_14_all_37_9</name>
    <dbReference type="NCBI Taxonomy" id="1975046"/>
    <lineage>
        <taxon>Bacteria</taxon>
        <taxon>Candidatus Vogeliibacteriota</taxon>
    </lineage>
</organism>
<feature type="domain" description="FAD-binding PCMH-type" evidence="8">
    <location>
        <begin position="34"/>
        <end position="267"/>
    </location>
</feature>
<reference evidence="9 10" key="1">
    <citation type="submission" date="2017-09" db="EMBL/GenBank/DDBJ databases">
        <title>Depth-based differentiation of microbial function through sediment-hosted aquifers and enrichment of novel symbionts in the deep terrestrial subsurface.</title>
        <authorList>
            <person name="Probst A.J."/>
            <person name="Ladd B."/>
            <person name="Jarett J.K."/>
            <person name="Geller-Mcgrath D.E."/>
            <person name="Sieber C.M."/>
            <person name="Emerson J.B."/>
            <person name="Anantharaman K."/>
            <person name="Thomas B.C."/>
            <person name="Malmstrom R."/>
            <person name="Stieglmeier M."/>
            <person name="Klingl A."/>
            <person name="Woyke T."/>
            <person name="Ryan C.M."/>
            <person name="Banfield J.F."/>
        </authorList>
    </citation>
    <scope>NUCLEOTIDE SEQUENCE [LARGE SCALE GENOMIC DNA]</scope>
    <source>
        <strain evidence="9">CG22_combo_CG10-13_8_21_14_all_37_9</strain>
    </source>
</reference>
<evidence type="ECO:0000256" key="6">
    <source>
        <dbReference type="ARBA" id="ARBA00023002"/>
    </source>
</evidence>
<dbReference type="GO" id="GO:0071949">
    <property type="term" value="F:FAD binding"/>
    <property type="evidence" value="ECO:0007669"/>
    <property type="project" value="InterPro"/>
</dbReference>
<comment type="cofactor">
    <cofactor evidence="1">
        <name>FAD</name>
        <dbReference type="ChEBI" id="CHEBI:57692"/>
    </cofactor>
</comment>
<dbReference type="PANTHER" id="PTHR11748:SF111">
    <property type="entry name" value="D-LACTATE DEHYDROGENASE, MITOCHONDRIAL-RELATED"/>
    <property type="match status" value="1"/>
</dbReference>
<dbReference type="Gene3D" id="1.10.45.10">
    <property type="entry name" value="Vanillyl-alcohol Oxidase, Chain A, domain 4"/>
    <property type="match status" value="1"/>
</dbReference>
<evidence type="ECO:0000313" key="10">
    <source>
        <dbReference type="Proteomes" id="UP000229334"/>
    </source>
</evidence>
<dbReference type="SUPFAM" id="SSF56176">
    <property type="entry name" value="FAD-binding/transporter-associated domain-like"/>
    <property type="match status" value="1"/>
</dbReference>
<dbReference type="InterPro" id="IPR016166">
    <property type="entry name" value="FAD-bd_PCMH"/>
</dbReference>
<proteinExistence type="inferred from homology"/>
<dbReference type="InterPro" id="IPR016171">
    <property type="entry name" value="Vanillyl_alc_oxidase_C-sub2"/>
</dbReference>
<dbReference type="PROSITE" id="PS51387">
    <property type="entry name" value="FAD_PCMH"/>
    <property type="match status" value="1"/>
</dbReference>
<dbReference type="Gene3D" id="3.30.465.10">
    <property type="match status" value="1"/>
</dbReference>
<dbReference type="EMBL" id="PCSX01000030">
    <property type="protein sequence ID" value="PIP58126.1"/>
    <property type="molecule type" value="Genomic_DNA"/>
</dbReference>
<name>A0A2H0BKB7_9BACT</name>
<sequence>MPESIFASLKPIFKGDLDSSPATLALYSYDASLFEIKPKLVVFPRSVADLKTLVAWVNQHRVEDPTLSLTARSAGTDMSGGAINASIIIDFTRYLNQIKNVSSTLATVEPGCFYRNFEKATLAKGGLMPTYPASRELCAVGGMVSNNSGGEKSLKYGKTEDHIASLKVIFSDANEYVVKPLTPDELAQKIAQTDFEGGVYRSLKKLIDDHYSEIKSAKPQVSKNSSGYYLWNVYDQTTDTFDLCRLIVGSQGTLALVTEITFKLVPVEPYSNLLTVFLPELSHISEMINEILPFGPDSIESYDDYSLKLAVKFFPDFFTQIGFWHSLRLAWQFLPEAFLVLLSRKLPKLILMVEFTGHEPKEIKEKIEALKAHLLKFNYPIKLARSSQEAEKYWRIRRESFNLLRKHTKGMRTAPFIEDIIVKPEFLPVFLPQVQKLIDDYKLVYTIAGHPGDGNFHIIPLMDLASPLSADVIVELSQKVYDLVLQYHGSISAEHNDGIIRTPYLLQMFGAPMVELFTQTKTIFDPNNIFNPGKKVGGTFADLRQAINTRPAK</sequence>
<evidence type="ECO:0000256" key="3">
    <source>
        <dbReference type="ARBA" id="ARBA00022630"/>
    </source>
</evidence>
<dbReference type="Proteomes" id="UP000229334">
    <property type="component" value="Unassembled WGS sequence"/>
</dbReference>
<evidence type="ECO:0000256" key="2">
    <source>
        <dbReference type="ARBA" id="ARBA00008000"/>
    </source>
</evidence>
<dbReference type="GO" id="GO:0008720">
    <property type="term" value="F:D-lactate dehydrogenase (NAD+) activity"/>
    <property type="evidence" value="ECO:0007669"/>
    <property type="project" value="TreeGrafter"/>
</dbReference>
<dbReference type="AlphaFoldDB" id="A0A2H0BKB7"/>
<dbReference type="Gene3D" id="3.30.70.2740">
    <property type="match status" value="1"/>
</dbReference>
<dbReference type="InterPro" id="IPR004113">
    <property type="entry name" value="FAD-bd_oxidored_4_C"/>
</dbReference>
<keyword evidence="5" id="KW-0809">Transit peptide</keyword>
<gene>
    <name evidence="9" type="ORF">COX02_02000</name>
</gene>
<dbReference type="InterPro" id="IPR016164">
    <property type="entry name" value="FAD-linked_Oxase-like_C"/>
</dbReference>
<keyword evidence="6" id="KW-0560">Oxidoreductase</keyword>
<evidence type="ECO:0000256" key="7">
    <source>
        <dbReference type="ARBA" id="ARBA00038897"/>
    </source>
</evidence>
<evidence type="ECO:0000259" key="8">
    <source>
        <dbReference type="PROSITE" id="PS51387"/>
    </source>
</evidence>
<dbReference type="InterPro" id="IPR016169">
    <property type="entry name" value="FAD-bd_PCMH_sub2"/>
</dbReference>
<evidence type="ECO:0000313" key="9">
    <source>
        <dbReference type="EMBL" id="PIP58126.1"/>
    </source>
</evidence>
<dbReference type="GO" id="GO:0004458">
    <property type="term" value="F:D-lactate dehydrogenase (cytochrome) activity"/>
    <property type="evidence" value="ECO:0007669"/>
    <property type="project" value="UniProtKB-EC"/>
</dbReference>
<dbReference type="PANTHER" id="PTHR11748">
    <property type="entry name" value="D-LACTATE DEHYDROGENASE"/>
    <property type="match status" value="1"/>
</dbReference>
<dbReference type="InterPro" id="IPR006094">
    <property type="entry name" value="Oxid_FAD_bind_N"/>
</dbReference>
<dbReference type="InterPro" id="IPR036318">
    <property type="entry name" value="FAD-bd_PCMH-like_sf"/>
</dbReference>
<protein>
    <recommendedName>
        <fullName evidence="7">D-lactate dehydrogenase (cytochrome)</fullName>
        <ecNumber evidence="7">1.1.2.4</ecNumber>
    </recommendedName>
</protein>
<dbReference type="SUPFAM" id="SSF55103">
    <property type="entry name" value="FAD-linked oxidases, C-terminal domain"/>
    <property type="match status" value="1"/>
</dbReference>
<dbReference type="Pfam" id="PF01565">
    <property type="entry name" value="FAD_binding_4"/>
    <property type="match status" value="1"/>
</dbReference>
<dbReference type="Pfam" id="PF02913">
    <property type="entry name" value="FAD-oxidase_C"/>
    <property type="match status" value="1"/>
</dbReference>
<accession>A0A2H0BKB7</accession>
<comment type="caution">
    <text evidence="9">The sequence shown here is derived from an EMBL/GenBank/DDBJ whole genome shotgun (WGS) entry which is preliminary data.</text>
</comment>
<keyword evidence="3" id="KW-0285">Flavoprotein</keyword>
<comment type="similarity">
    <text evidence="2">Belongs to the FAD-binding oxidoreductase/transferase type 4 family.</text>
</comment>
<evidence type="ECO:0000256" key="5">
    <source>
        <dbReference type="ARBA" id="ARBA00022946"/>
    </source>
</evidence>
<keyword evidence="4" id="KW-0274">FAD</keyword>